<dbReference type="EMBL" id="PGXC01000003">
    <property type="protein sequence ID" value="PKK90965.1"/>
    <property type="molecule type" value="Genomic_DNA"/>
</dbReference>
<feature type="compositionally biased region" description="Polar residues" evidence="2">
    <location>
        <begin position="162"/>
        <end position="189"/>
    </location>
</feature>
<evidence type="ECO:0000256" key="2">
    <source>
        <dbReference type="SAM" id="MobiDB-lite"/>
    </source>
</evidence>
<dbReference type="Proteomes" id="UP000233256">
    <property type="component" value="Unassembled WGS sequence"/>
</dbReference>
<dbReference type="InterPro" id="IPR006321">
    <property type="entry name" value="PilT/PilU"/>
</dbReference>
<dbReference type="Gene3D" id="3.40.50.300">
    <property type="entry name" value="P-loop containing nucleotide triphosphate hydrolases"/>
    <property type="match status" value="1"/>
</dbReference>
<dbReference type="AlphaFoldDB" id="A0A2N1PRJ3"/>
<organism evidence="4 5">
    <name type="scientific">Candidatus Wallbacteria bacterium HGW-Wallbacteria-1</name>
    <dbReference type="NCBI Taxonomy" id="2013854"/>
    <lineage>
        <taxon>Bacteria</taxon>
        <taxon>Candidatus Walliibacteriota</taxon>
    </lineage>
</organism>
<protein>
    <recommendedName>
        <fullName evidence="3">Bacterial type II secretion system protein E domain-containing protein</fullName>
    </recommendedName>
</protein>
<feature type="region of interest" description="Disordered" evidence="2">
    <location>
        <begin position="268"/>
        <end position="380"/>
    </location>
</feature>
<comment type="caution">
    <text evidence="4">The sequence shown here is derived from an EMBL/GenBank/DDBJ whole genome shotgun (WGS) entry which is preliminary data.</text>
</comment>
<dbReference type="InterPro" id="IPR050921">
    <property type="entry name" value="T4SS_GSP_E_ATPase"/>
</dbReference>
<dbReference type="InterPro" id="IPR001482">
    <property type="entry name" value="T2SS/T4SS_dom"/>
</dbReference>
<feature type="domain" description="Bacterial type II secretion system protein E" evidence="3">
    <location>
        <begin position="578"/>
        <end position="592"/>
    </location>
</feature>
<feature type="compositionally biased region" description="Low complexity" evidence="2">
    <location>
        <begin position="119"/>
        <end position="132"/>
    </location>
</feature>
<name>A0A2N1PRJ3_9BACT</name>
<feature type="compositionally biased region" description="Low complexity" evidence="2">
    <location>
        <begin position="309"/>
        <end position="322"/>
    </location>
</feature>
<gene>
    <name evidence="4" type="ORF">CVV64_04125</name>
</gene>
<feature type="compositionally biased region" description="Polar residues" evidence="2">
    <location>
        <begin position="54"/>
        <end position="86"/>
    </location>
</feature>
<evidence type="ECO:0000313" key="4">
    <source>
        <dbReference type="EMBL" id="PKK90965.1"/>
    </source>
</evidence>
<evidence type="ECO:0000256" key="1">
    <source>
        <dbReference type="ARBA" id="ARBA00006611"/>
    </source>
</evidence>
<dbReference type="PANTHER" id="PTHR30486">
    <property type="entry name" value="TWITCHING MOTILITY PROTEIN PILT"/>
    <property type="match status" value="1"/>
</dbReference>
<dbReference type="GO" id="GO:0005524">
    <property type="term" value="F:ATP binding"/>
    <property type="evidence" value="ECO:0007669"/>
    <property type="project" value="InterPro"/>
</dbReference>
<feature type="region of interest" description="Disordered" evidence="2">
    <location>
        <begin position="49"/>
        <end position="225"/>
    </location>
</feature>
<comment type="similarity">
    <text evidence="1">Belongs to the GSP E family.</text>
</comment>
<reference evidence="4 5" key="1">
    <citation type="journal article" date="2017" name="ISME J.">
        <title>Potential for microbial H2 and metal transformations associated with novel bacteria and archaea in deep terrestrial subsurface sediments.</title>
        <authorList>
            <person name="Hernsdorf A.W."/>
            <person name="Amano Y."/>
            <person name="Miyakawa K."/>
            <person name="Ise K."/>
            <person name="Suzuki Y."/>
            <person name="Anantharaman K."/>
            <person name="Probst A."/>
            <person name="Burstein D."/>
            <person name="Thomas B.C."/>
            <person name="Banfield J.F."/>
        </authorList>
    </citation>
    <scope>NUCLEOTIDE SEQUENCE [LARGE SCALE GENOMIC DNA]</scope>
    <source>
        <strain evidence="4">HGW-Wallbacteria-1</strain>
    </source>
</reference>
<sequence length="740" mass="82107">MNNFEAIDKLTSFDDNEVLEALRTLEKTGNSEILSLIRDLQAHEDPQVREAAQRATSAIQGRGTSNSSSKDYSNLEISSYTAMPDSTHSRFSDPDISFKTQDEQDNISDDEPFEIPSTSEIISSNSRKVSSSAHISGIDVQPTSRPRPISNPLRNPARGSGVNISDLDSANSRPSTAPAQDISDSTPITRTADAIQPAISNQIPGTNFHSKPLGSIERTEISPLPEVREKPEIQLARVDDFLEEIESPSDLPSIKKMAMSEKVAAALNSLSDTSPATDMMPPMSPSRNMGDLMGFNDDQQRAGNFPDFSSESYSDSSSEIQSAPDFVNSSESDSTDLHSDSLTTRTVEFRPSDRYQNSSRTADTESLDRRPIPSIIPDQAPPEILGPIDRILYSAISRSASDIHLFQDSPPLFRIHGDVYFEDCPNLEREVIRSFVRNSLGELEYQRFVEDMEVDLAYQIEGVARFRVNIFNDINGIGMVFRHIPEKIPTMEELKLPQVFKEMCSERKGLVLITGPTGSGKSTTLAAMIDWINRNRRAHILTIEDPVEFVHDPILCKVTHRQVKKNTKTFNSALSSAMRQDPDVILIGEIRDLETVAIALHASETGHLVLGTLHTKNAARTVTRIVSSFPPREQDNIRNQLADGLRGIVAQTLVKTRDGNSRTAAFEVLLPNPAISNLIRKGNFTQIQDAMRSGRSQGMQTFVTAMYDLIKSRRVEVNEAMSHLISHEEREELKSLLKGN</sequence>
<dbReference type="GO" id="GO:0016887">
    <property type="term" value="F:ATP hydrolysis activity"/>
    <property type="evidence" value="ECO:0007669"/>
    <property type="project" value="InterPro"/>
</dbReference>
<evidence type="ECO:0000259" key="3">
    <source>
        <dbReference type="PROSITE" id="PS00662"/>
    </source>
</evidence>
<dbReference type="SMART" id="SM00382">
    <property type="entry name" value="AAA"/>
    <property type="match status" value="1"/>
</dbReference>
<dbReference type="InterPro" id="IPR003593">
    <property type="entry name" value="AAA+_ATPase"/>
</dbReference>
<feature type="compositionally biased region" description="Acidic residues" evidence="2">
    <location>
        <begin position="103"/>
        <end position="113"/>
    </location>
</feature>
<evidence type="ECO:0000313" key="5">
    <source>
        <dbReference type="Proteomes" id="UP000233256"/>
    </source>
</evidence>
<feature type="compositionally biased region" description="Polar residues" evidence="2">
    <location>
        <begin position="198"/>
        <end position="209"/>
    </location>
</feature>
<feature type="compositionally biased region" description="Basic and acidic residues" evidence="2">
    <location>
        <begin position="362"/>
        <end position="371"/>
    </location>
</feature>
<dbReference type="SUPFAM" id="SSF52540">
    <property type="entry name" value="P-loop containing nucleoside triphosphate hydrolases"/>
    <property type="match status" value="1"/>
</dbReference>
<dbReference type="CDD" id="cd01131">
    <property type="entry name" value="PilT"/>
    <property type="match status" value="1"/>
</dbReference>
<dbReference type="PROSITE" id="PS00662">
    <property type="entry name" value="T2SP_E"/>
    <property type="match status" value="1"/>
</dbReference>
<proteinExistence type="inferred from homology"/>
<dbReference type="Pfam" id="PF00437">
    <property type="entry name" value="T2SSE"/>
    <property type="match status" value="1"/>
</dbReference>
<dbReference type="Gene3D" id="3.30.450.90">
    <property type="match status" value="1"/>
</dbReference>
<dbReference type="NCBIfam" id="TIGR01420">
    <property type="entry name" value="pilT_fam"/>
    <property type="match status" value="1"/>
</dbReference>
<dbReference type="InterPro" id="IPR027417">
    <property type="entry name" value="P-loop_NTPase"/>
</dbReference>
<accession>A0A2N1PRJ3</accession>